<sequence length="67" mass="7383">MRHVGSSNATPIHVRRFLIALLGVALSAEQMHAQPEGTLTLWFHENKDENGNLSNKESPTATPCTRT</sequence>
<evidence type="ECO:0000313" key="1">
    <source>
        <dbReference type="EMBL" id="TFK73208.1"/>
    </source>
</evidence>
<accession>A0ACD3B4F0</accession>
<gene>
    <name evidence="1" type="ORF">BDN72DRAFT_834869</name>
</gene>
<dbReference type="EMBL" id="ML208277">
    <property type="protein sequence ID" value="TFK73208.1"/>
    <property type="molecule type" value="Genomic_DNA"/>
</dbReference>
<proteinExistence type="predicted"/>
<evidence type="ECO:0000313" key="2">
    <source>
        <dbReference type="Proteomes" id="UP000308600"/>
    </source>
</evidence>
<keyword evidence="2" id="KW-1185">Reference proteome</keyword>
<reference evidence="1 2" key="1">
    <citation type="journal article" date="2019" name="Nat. Ecol. Evol.">
        <title>Megaphylogeny resolves global patterns of mushroom evolution.</title>
        <authorList>
            <person name="Varga T."/>
            <person name="Krizsan K."/>
            <person name="Foldi C."/>
            <person name="Dima B."/>
            <person name="Sanchez-Garcia M."/>
            <person name="Sanchez-Ramirez S."/>
            <person name="Szollosi G.J."/>
            <person name="Szarkandi J.G."/>
            <person name="Papp V."/>
            <person name="Albert L."/>
            <person name="Andreopoulos W."/>
            <person name="Angelini C."/>
            <person name="Antonin V."/>
            <person name="Barry K.W."/>
            <person name="Bougher N.L."/>
            <person name="Buchanan P."/>
            <person name="Buyck B."/>
            <person name="Bense V."/>
            <person name="Catcheside P."/>
            <person name="Chovatia M."/>
            <person name="Cooper J."/>
            <person name="Damon W."/>
            <person name="Desjardin D."/>
            <person name="Finy P."/>
            <person name="Geml J."/>
            <person name="Haridas S."/>
            <person name="Hughes K."/>
            <person name="Justo A."/>
            <person name="Karasinski D."/>
            <person name="Kautmanova I."/>
            <person name="Kiss B."/>
            <person name="Kocsube S."/>
            <person name="Kotiranta H."/>
            <person name="LaButti K.M."/>
            <person name="Lechner B.E."/>
            <person name="Liimatainen K."/>
            <person name="Lipzen A."/>
            <person name="Lukacs Z."/>
            <person name="Mihaltcheva S."/>
            <person name="Morgado L.N."/>
            <person name="Niskanen T."/>
            <person name="Noordeloos M.E."/>
            <person name="Ohm R.A."/>
            <person name="Ortiz-Santana B."/>
            <person name="Ovrebo C."/>
            <person name="Racz N."/>
            <person name="Riley R."/>
            <person name="Savchenko A."/>
            <person name="Shiryaev A."/>
            <person name="Soop K."/>
            <person name="Spirin V."/>
            <person name="Szebenyi C."/>
            <person name="Tomsovsky M."/>
            <person name="Tulloss R.E."/>
            <person name="Uehling J."/>
            <person name="Grigoriev I.V."/>
            <person name="Vagvolgyi C."/>
            <person name="Papp T."/>
            <person name="Martin F.M."/>
            <person name="Miettinen O."/>
            <person name="Hibbett D.S."/>
            <person name="Nagy L.G."/>
        </authorList>
    </citation>
    <scope>NUCLEOTIDE SEQUENCE [LARGE SCALE GENOMIC DNA]</scope>
    <source>
        <strain evidence="1 2">NL-1719</strain>
    </source>
</reference>
<protein>
    <submittedName>
        <fullName evidence="1">Uncharacterized protein</fullName>
    </submittedName>
</protein>
<dbReference type="Proteomes" id="UP000308600">
    <property type="component" value="Unassembled WGS sequence"/>
</dbReference>
<name>A0ACD3B4F0_9AGAR</name>
<organism evidence="1 2">
    <name type="scientific">Pluteus cervinus</name>
    <dbReference type="NCBI Taxonomy" id="181527"/>
    <lineage>
        <taxon>Eukaryota</taxon>
        <taxon>Fungi</taxon>
        <taxon>Dikarya</taxon>
        <taxon>Basidiomycota</taxon>
        <taxon>Agaricomycotina</taxon>
        <taxon>Agaricomycetes</taxon>
        <taxon>Agaricomycetidae</taxon>
        <taxon>Agaricales</taxon>
        <taxon>Pluteineae</taxon>
        <taxon>Pluteaceae</taxon>
        <taxon>Pluteus</taxon>
    </lineage>
</organism>